<dbReference type="SUPFAM" id="SSF55811">
    <property type="entry name" value="Nudix"/>
    <property type="match status" value="1"/>
</dbReference>
<keyword evidence="2 4" id="KW-0378">Hydrolase</keyword>
<evidence type="ECO:0000256" key="1">
    <source>
        <dbReference type="ARBA" id="ARBA00001946"/>
    </source>
</evidence>
<evidence type="ECO:0000313" key="5">
    <source>
        <dbReference type="Proteomes" id="UP001596312"/>
    </source>
</evidence>
<comment type="caution">
    <text evidence="4">The sequence shown here is derived from an EMBL/GenBank/DDBJ whole genome shotgun (WGS) entry which is preliminary data.</text>
</comment>
<evidence type="ECO:0000259" key="3">
    <source>
        <dbReference type="PROSITE" id="PS51462"/>
    </source>
</evidence>
<protein>
    <submittedName>
        <fullName evidence="4">NUDIX hydrolase</fullName>
        <ecNumber evidence="4">3.6.-.-</ecNumber>
    </submittedName>
</protein>
<accession>A0ABD5V2X3</accession>
<dbReference type="RefSeq" id="WP_340602954.1">
    <property type="nucleotide sequence ID" value="NZ_JBBMXV010000001.1"/>
</dbReference>
<evidence type="ECO:0000313" key="4">
    <source>
        <dbReference type="EMBL" id="MFC6904449.1"/>
    </source>
</evidence>
<dbReference type="Pfam" id="PF00293">
    <property type="entry name" value="NUDIX"/>
    <property type="match status" value="1"/>
</dbReference>
<proteinExistence type="predicted"/>
<dbReference type="EMBL" id="JBHSXQ010000001">
    <property type="protein sequence ID" value="MFC6904449.1"/>
    <property type="molecule type" value="Genomic_DNA"/>
</dbReference>
<organism evidence="4 5">
    <name type="scientific">Halalkalicoccus tibetensis</name>
    <dbReference type="NCBI Taxonomy" id="175632"/>
    <lineage>
        <taxon>Archaea</taxon>
        <taxon>Methanobacteriati</taxon>
        <taxon>Methanobacteriota</taxon>
        <taxon>Stenosarchaea group</taxon>
        <taxon>Halobacteria</taxon>
        <taxon>Halobacteriales</taxon>
        <taxon>Halococcaceae</taxon>
        <taxon>Halalkalicoccus</taxon>
    </lineage>
</organism>
<dbReference type="PANTHER" id="PTHR43046">
    <property type="entry name" value="GDP-MANNOSE MANNOSYL HYDROLASE"/>
    <property type="match status" value="1"/>
</dbReference>
<name>A0ABD5V2X3_9EURY</name>
<feature type="domain" description="Nudix hydrolase" evidence="3">
    <location>
        <begin position="57"/>
        <end position="187"/>
    </location>
</feature>
<dbReference type="AlphaFoldDB" id="A0ABD5V2X3"/>
<dbReference type="PANTHER" id="PTHR43046:SF16">
    <property type="entry name" value="ADP-RIBOSE PYROPHOSPHATASE YJHB-RELATED"/>
    <property type="match status" value="1"/>
</dbReference>
<dbReference type="Proteomes" id="UP001596312">
    <property type="component" value="Unassembled WGS sequence"/>
</dbReference>
<dbReference type="CDD" id="cd02883">
    <property type="entry name" value="NUDIX_Hydrolase"/>
    <property type="match status" value="1"/>
</dbReference>
<dbReference type="PROSITE" id="PS51462">
    <property type="entry name" value="NUDIX"/>
    <property type="match status" value="1"/>
</dbReference>
<comment type="cofactor">
    <cofactor evidence="1">
        <name>Mg(2+)</name>
        <dbReference type="ChEBI" id="CHEBI:18420"/>
    </cofactor>
</comment>
<dbReference type="PROSITE" id="PS00893">
    <property type="entry name" value="NUDIX_BOX"/>
    <property type="match status" value="1"/>
</dbReference>
<dbReference type="InterPro" id="IPR015797">
    <property type="entry name" value="NUDIX_hydrolase-like_dom_sf"/>
</dbReference>
<dbReference type="InterPro" id="IPR020476">
    <property type="entry name" value="Nudix_hydrolase"/>
</dbReference>
<gene>
    <name evidence="4" type="ORF">ACFQGH_04480</name>
</gene>
<dbReference type="InterPro" id="IPR020084">
    <property type="entry name" value="NUDIX_hydrolase_CS"/>
</dbReference>
<dbReference type="Gene3D" id="3.90.79.10">
    <property type="entry name" value="Nucleoside Triphosphate Pyrophosphohydrolase"/>
    <property type="match status" value="1"/>
</dbReference>
<dbReference type="GO" id="GO:0016787">
    <property type="term" value="F:hydrolase activity"/>
    <property type="evidence" value="ECO:0007669"/>
    <property type="project" value="UniProtKB-KW"/>
</dbReference>
<reference evidence="4 5" key="1">
    <citation type="journal article" date="2019" name="Int. J. Syst. Evol. Microbiol.">
        <title>The Global Catalogue of Microorganisms (GCM) 10K type strain sequencing project: providing services to taxonomists for standard genome sequencing and annotation.</title>
        <authorList>
            <consortium name="The Broad Institute Genomics Platform"/>
            <consortium name="The Broad Institute Genome Sequencing Center for Infectious Disease"/>
            <person name="Wu L."/>
            <person name="Ma J."/>
        </authorList>
    </citation>
    <scope>NUCLEOTIDE SEQUENCE [LARGE SCALE GENOMIC DNA]</scope>
    <source>
        <strain evidence="4 5">CGMCC 1.3240</strain>
    </source>
</reference>
<dbReference type="InterPro" id="IPR000086">
    <property type="entry name" value="NUDIX_hydrolase_dom"/>
</dbReference>
<keyword evidence="5" id="KW-1185">Reference proteome</keyword>
<sequence>MTTIDELWFRASEASQRAEQAYQRLRERHDSFLRIDHSRRVSRSRFRTLIERVRQSGAPYGAHTIVYRPSGELLLVRHEGVDLWVLPGGEVDPDEGFERAAVRELAEEAGVEADYEGLGILTQVTIRCGEYETWGVIPIFAARALSTETYIADPDGEISDARWFSELPEDTRDREDLLAWRQRELGF</sequence>
<dbReference type="EC" id="3.6.-.-" evidence="4"/>
<dbReference type="PRINTS" id="PR00502">
    <property type="entry name" value="NUDIXFAMILY"/>
</dbReference>
<evidence type="ECO:0000256" key="2">
    <source>
        <dbReference type="ARBA" id="ARBA00022801"/>
    </source>
</evidence>